<gene>
    <name evidence="1" type="ORF">ABH943_002733</name>
</gene>
<comment type="caution">
    <text evidence="1">The sequence shown here is derived from an EMBL/GenBank/DDBJ whole genome shotgun (WGS) entry which is preliminary data.</text>
</comment>
<evidence type="ECO:0000313" key="1">
    <source>
        <dbReference type="EMBL" id="MFK4442717.1"/>
    </source>
</evidence>
<dbReference type="Proteomes" id="UP001620514">
    <property type="component" value="Unassembled WGS sequence"/>
</dbReference>
<sequence>MALRVDIVPPHLEQFSTPERTLHRRAQQVGHRLFMLRIDGVAPFVDVDLLIARPRWGRAFRFKRL</sequence>
<accession>A0ABW8MGA7</accession>
<evidence type="ECO:0000313" key="2">
    <source>
        <dbReference type="Proteomes" id="UP001620514"/>
    </source>
</evidence>
<reference evidence="1 2" key="1">
    <citation type="submission" date="2024-11" db="EMBL/GenBank/DDBJ databases">
        <title>Using genomics to understand microbial adaptation to soil warming.</title>
        <authorList>
            <person name="Deangelis K.M. PhD."/>
        </authorList>
    </citation>
    <scope>NUCLEOTIDE SEQUENCE [LARGE SCALE GENOMIC DNA]</scope>
    <source>
        <strain evidence="1 2">GAS97</strain>
    </source>
</reference>
<protein>
    <submittedName>
        <fullName evidence="1">Uncharacterized protein</fullName>
    </submittedName>
</protein>
<dbReference type="EMBL" id="JBIYDN010000007">
    <property type="protein sequence ID" value="MFK4442717.1"/>
    <property type="molecule type" value="Genomic_DNA"/>
</dbReference>
<dbReference type="RefSeq" id="WP_404607068.1">
    <property type="nucleotide sequence ID" value="NZ_JBIYDN010000007.1"/>
</dbReference>
<keyword evidence="2" id="KW-1185">Reference proteome</keyword>
<proteinExistence type="predicted"/>
<name>A0ABW8MGA7_9BURK</name>
<organism evidence="1 2">
    <name type="scientific">Caballeronia udeis</name>
    <dbReference type="NCBI Taxonomy" id="1232866"/>
    <lineage>
        <taxon>Bacteria</taxon>
        <taxon>Pseudomonadati</taxon>
        <taxon>Pseudomonadota</taxon>
        <taxon>Betaproteobacteria</taxon>
        <taxon>Burkholderiales</taxon>
        <taxon>Burkholderiaceae</taxon>
        <taxon>Caballeronia</taxon>
    </lineage>
</organism>